<evidence type="ECO:0000256" key="1">
    <source>
        <dbReference type="SAM" id="MobiDB-lite"/>
    </source>
</evidence>
<sequence>MPPPQVIKPGGLANALGPNPLRSLCQLAPLLGSPPNKVLFPYSSKSPGTSHRNHQDTSNSKRPATRPIQLMDYSSSKPLEPVPTLRPLPANPLTVGLRPTGAGDPGAPRADLEQVLPIRQRETGGECAGIRRLSLYGLFLIISTEVV</sequence>
<proteinExistence type="predicted"/>
<dbReference type="Proteomes" id="UP001165121">
    <property type="component" value="Unassembled WGS sequence"/>
</dbReference>
<feature type="compositionally biased region" description="Polar residues" evidence="1">
    <location>
        <begin position="43"/>
        <end position="62"/>
    </location>
</feature>
<dbReference type="EMBL" id="BSXT01007878">
    <property type="protein sequence ID" value="GMF64335.1"/>
    <property type="molecule type" value="Genomic_DNA"/>
</dbReference>
<evidence type="ECO:0000313" key="3">
    <source>
        <dbReference type="Proteomes" id="UP001165121"/>
    </source>
</evidence>
<feature type="compositionally biased region" description="Pro residues" evidence="1">
    <location>
        <begin position="80"/>
        <end position="90"/>
    </location>
</feature>
<dbReference type="AlphaFoldDB" id="A0A9W6YHZ4"/>
<comment type="caution">
    <text evidence="2">The sequence shown here is derived from an EMBL/GenBank/DDBJ whole genome shotgun (WGS) entry which is preliminary data.</text>
</comment>
<name>A0A9W6YHZ4_9STRA</name>
<evidence type="ECO:0000313" key="2">
    <source>
        <dbReference type="EMBL" id="GMF64335.1"/>
    </source>
</evidence>
<feature type="region of interest" description="Disordered" evidence="1">
    <location>
        <begin position="36"/>
        <end position="109"/>
    </location>
</feature>
<accession>A0A9W6YHZ4</accession>
<feature type="region of interest" description="Disordered" evidence="1">
    <location>
        <begin position="1"/>
        <end position="20"/>
    </location>
</feature>
<organism evidence="2 3">
    <name type="scientific">Phytophthora fragariaefolia</name>
    <dbReference type="NCBI Taxonomy" id="1490495"/>
    <lineage>
        <taxon>Eukaryota</taxon>
        <taxon>Sar</taxon>
        <taxon>Stramenopiles</taxon>
        <taxon>Oomycota</taxon>
        <taxon>Peronosporomycetes</taxon>
        <taxon>Peronosporales</taxon>
        <taxon>Peronosporaceae</taxon>
        <taxon>Phytophthora</taxon>
    </lineage>
</organism>
<gene>
    <name evidence="2" type="ORF">Pfra01_002813800</name>
</gene>
<reference evidence="2" key="1">
    <citation type="submission" date="2023-04" db="EMBL/GenBank/DDBJ databases">
        <title>Phytophthora fragariaefolia NBRC 109709.</title>
        <authorList>
            <person name="Ichikawa N."/>
            <person name="Sato H."/>
            <person name="Tonouchi N."/>
        </authorList>
    </citation>
    <scope>NUCLEOTIDE SEQUENCE</scope>
    <source>
        <strain evidence="2">NBRC 109709</strain>
    </source>
</reference>
<protein>
    <submittedName>
        <fullName evidence="2">Unnamed protein product</fullName>
    </submittedName>
</protein>
<keyword evidence="3" id="KW-1185">Reference proteome</keyword>